<dbReference type="Pfam" id="PF12697">
    <property type="entry name" value="Abhydrolase_6"/>
    <property type="match status" value="1"/>
</dbReference>
<evidence type="ECO:0000313" key="3">
    <source>
        <dbReference type="EMBL" id="OGK45144.1"/>
    </source>
</evidence>
<dbReference type="GO" id="GO:0016020">
    <property type="term" value="C:membrane"/>
    <property type="evidence" value="ECO:0007669"/>
    <property type="project" value="TreeGrafter"/>
</dbReference>
<dbReference type="Proteomes" id="UP000179072">
    <property type="component" value="Unassembled WGS sequence"/>
</dbReference>
<comment type="caution">
    <text evidence="3">The sequence shown here is derived from an EMBL/GenBank/DDBJ whole genome shotgun (WGS) entry which is preliminary data.</text>
</comment>
<name>A0A1F7IP33_9BACT</name>
<evidence type="ECO:0000259" key="2">
    <source>
        <dbReference type="Pfam" id="PF12697"/>
    </source>
</evidence>
<protein>
    <recommendedName>
        <fullName evidence="2">AB hydrolase-1 domain-containing protein</fullName>
    </recommendedName>
</protein>
<dbReference type="GO" id="GO:0016787">
    <property type="term" value="F:hydrolase activity"/>
    <property type="evidence" value="ECO:0007669"/>
    <property type="project" value="UniProtKB-KW"/>
</dbReference>
<dbReference type="PANTHER" id="PTHR43798">
    <property type="entry name" value="MONOACYLGLYCEROL LIPASE"/>
    <property type="match status" value="1"/>
</dbReference>
<dbReference type="AlphaFoldDB" id="A0A1F7IP33"/>
<organism evidence="3 4">
    <name type="scientific">Candidatus Roizmanbacteria bacterium RIFCSPLOWO2_01_FULL_38_11</name>
    <dbReference type="NCBI Taxonomy" id="1802060"/>
    <lineage>
        <taxon>Bacteria</taxon>
        <taxon>Candidatus Roizmaniibacteriota</taxon>
    </lineage>
</organism>
<feature type="domain" description="AB hydrolase-1" evidence="2">
    <location>
        <begin position="33"/>
        <end position="268"/>
    </location>
</feature>
<dbReference type="InterPro" id="IPR029058">
    <property type="entry name" value="AB_hydrolase_fold"/>
</dbReference>
<gene>
    <name evidence="3" type="ORF">A2957_03380</name>
</gene>
<dbReference type="EMBL" id="MGAK01000006">
    <property type="protein sequence ID" value="OGK45144.1"/>
    <property type="molecule type" value="Genomic_DNA"/>
</dbReference>
<dbReference type="InterPro" id="IPR000073">
    <property type="entry name" value="AB_hydrolase_1"/>
</dbReference>
<dbReference type="PANTHER" id="PTHR43798:SF31">
    <property type="entry name" value="AB HYDROLASE SUPERFAMILY PROTEIN YCLE"/>
    <property type="match status" value="1"/>
</dbReference>
<sequence>MKARIEDERKVIYRKHIKISYSKIKKNESKKALIFLHGLGGNSSSWDRIRVHISHLNINSYAVDLRGHGFSGRPKAVDAYSLSNIASDINRLIEYESISSYILIGHCFGGMVATFLASQDDPKMCGLVLVNSCKNPPPYARWIRYLSPMEKFIKRTAEYIPNIGSEGRADYTRFINTGDWDLRRILVDINHTTLKPYILLLRTAVAFDATSMLHSIKVPTLILSGEKDTIFPQYQAESLQRDIKNSNIEYIKDANHIMIWNHSRDVAERLKEFLSEVNL</sequence>
<reference evidence="3 4" key="1">
    <citation type="journal article" date="2016" name="Nat. Commun.">
        <title>Thousands of microbial genomes shed light on interconnected biogeochemical processes in an aquifer system.</title>
        <authorList>
            <person name="Anantharaman K."/>
            <person name="Brown C.T."/>
            <person name="Hug L.A."/>
            <person name="Sharon I."/>
            <person name="Castelle C.J."/>
            <person name="Probst A.J."/>
            <person name="Thomas B.C."/>
            <person name="Singh A."/>
            <person name="Wilkins M.J."/>
            <person name="Karaoz U."/>
            <person name="Brodie E.L."/>
            <person name="Williams K.H."/>
            <person name="Hubbard S.S."/>
            <person name="Banfield J.F."/>
        </authorList>
    </citation>
    <scope>NUCLEOTIDE SEQUENCE [LARGE SCALE GENOMIC DNA]</scope>
</reference>
<evidence type="ECO:0000313" key="4">
    <source>
        <dbReference type="Proteomes" id="UP000179072"/>
    </source>
</evidence>
<dbReference type="Gene3D" id="3.40.50.1820">
    <property type="entry name" value="alpha/beta hydrolase"/>
    <property type="match status" value="1"/>
</dbReference>
<keyword evidence="1" id="KW-0378">Hydrolase</keyword>
<accession>A0A1F7IP33</accession>
<dbReference type="SUPFAM" id="SSF53474">
    <property type="entry name" value="alpha/beta-Hydrolases"/>
    <property type="match status" value="1"/>
</dbReference>
<proteinExistence type="predicted"/>
<dbReference type="InterPro" id="IPR050266">
    <property type="entry name" value="AB_hydrolase_sf"/>
</dbReference>
<evidence type="ECO:0000256" key="1">
    <source>
        <dbReference type="ARBA" id="ARBA00022801"/>
    </source>
</evidence>
<dbReference type="STRING" id="1802060.A2957_03380"/>